<feature type="domain" description="CcmH/CycL/Ccl2/NrfF N-terminal" evidence="8">
    <location>
        <begin position="8"/>
        <end position="146"/>
    </location>
</feature>
<evidence type="ECO:0000256" key="3">
    <source>
        <dbReference type="ARBA" id="ARBA00022723"/>
    </source>
</evidence>
<keyword evidence="5" id="KW-0201">Cytochrome c-type biogenesis</keyword>
<accession>A0A2K1Q5T6</accession>
<dbReference type="InterPro" id="IPR051263">
    <property type="entry name" value="C-type_cytochrome_biogenesis"/>
</dbReference>
<keyword evidence="7" id="KW-0812">Transmembrane</keyword>
<evidence type="ECO:0000256" key="5">
    <source>
        <dbReference type="ARBA" id="ARBA00022748"/>
    </source>
</evidence>
<evidence type="ECO:0000256" key="6">
    <source>
        <dbReference type="ARBA" id="ARBA00023004"/>
    </source>
</evidence>
<keyword evidence="7" id="KW-0472">Membrane</keyword>
<sequence>MKQLIMLLAGLLFSLSALAAIETWQFDSAAQEQQYRELTASLRCPKCQNNSIADSNAMIAADMRLKVYQLLKQGQDEDQITQYMIDRYGNFVTYQPPVTPSTLILWAGPLLFIIAGALVIFLRSRRQPVAVERLDADEQQRLDALLKDDRKSS</sequence>
<dbReference type="PANTHER" id="PTHR47870:SF1">
    <property type="entry name" value="CYTOCHROME C-TYPE BIOGENESIS PROTEIN CCMH"/>
    <property type="match status" value="1"/>
</dbReference>
<comment type="caution">
    <text evidence="9">The sequence shown here is derived from an EMBL/GenBank/DDBJ whole genome shotgun (WGS) entry which is preliminary data.</text>
</comment>
<keyword evidence="7" id="KW-1133">Transmembrane helix</keyword>
<dbReference type="Gene3D" id="1.10.8.640">
    <property type="entry name" value="Cytochrome C biogenesis protein"/>
    <property type="match status" value="1"/>
</dbReference>
<dbReference type="GO" id="GO:0017004">
    <property type="term" value="P:cytochrome complex assembly"/>
    <property type="evidence" value="ECO:0007669"/>
    <property type="project" value="UniProtKB-KW"/>
</dbReference>
<gene>
    <name evidence="9" type="ORF">COO59_17525</name>
</gene>
<keyword evidence="6 7" id="KW-0408">Iron</keyword>
<evidence type="ECO:0000313" key="9">
    <source>
        <dbReference type="EMBL" id="PNS10399.1"/>
    </source>
</evidence>
<comment type="similarity">
    <text evidence="1 7">Belongs to the CcmH/CycL/Ccl2/NrfF family.</text>
</comment>
<feature type="signal peptide" evidence="7">
    <location>
        <begin position="1"/>
        <end position="19"/>
    </location>
</feature>
<keyword evidence="10" id="KW-1185">Reference proteome</keyword>
<keyword evidence="2 7" id="KW-0349">Heme</keyword>
<dbReference type="AlphaFoldDB" id="A0A2K1Q5T6"/>
<evidence type="ECO:0000256" key="4">
    <source>
        <dbReference type="ARBA" id="ARBA00022729"/>
    </source>
</evidence>
<dbReference type="InterPro" id="IPR005616">
    <property type="entry name" value="CcmH/CycL/Ccl2/NrfF_N"/>
</dbReference>
<dbReference type="CDD" id="cd16378">
    <property type="entry name" value="CcmH_N"/>
    <property type="match status" value="1"/>
</dbReference>
<dbReference type="GO" id="GO:0005886">
    <property type="term" value="C:plasma membrane"/>
    <property type="evidence" value="ECO:0007669"/>
    <property type="project" value="TreeGrafter"/>
</dbReference>
<dbReference type="RefSeq" id="WP_103061029.1">
    <property type="nucleotide sequence ID" value="NZ_BSOF01000029.1"/>
</dbReference>
<dbReference type="FunFam" id="1.10.8.640:FF:000001">
    <property type="entry name" value="Cytochrome c-type biogenesis protein"/>
    <property type="match status" value="1"/>
</dbReference>
<dbReference type="InterPro" id="IPR038297">
    <property type="entry name" value="CcmH/CycL/NrfF/Ccl2_sf"/>
</dbReference>
<keyword evidence="3 7" id="KW-0479">Metal-binding</keyword>
<evidence type="ECO:0000256" key="2">
    <source>
        <dbReference type="ARBA" id="ARBA00022617"/>
    </source>
</evidence>
<evidence type="ECO:0000259" key="8">
    <source>
        <dbReference type="Pfam" id="PF03918"/>
    </source>
</evidence>
<keyword evidence="4 7" id="KW-0732">Signal</keyword>
<evidence type="ECO:0000313" key="10">
    <source>
        <dbReference type="Proteomes" id="UP000236345"/>
    </source>
</evidence>
<dbReference type="Proteomes" id="UP000236345">
    <property type="component" value="Unassembled WGS sequence"/>
</dbReference>
<proteinExistence type="inferred from homology"/>
<feature type="transmembrane region" description="Helical" evidence="7">
    <location>
        <begin position="103"/>
        <end position="122"/>
    </location>
</feature>
<evidence type="ECO:0000256" key="7">
    <source>
        <dbReference type="RuleBase" id="RU364112"/>
    </source>
</evidence>
<protein>
    <recommendedName>
        <fullName evidence="7">Cytochrome c-type biogenesis protein</fullName>
    </recommendedName>
</protein>
<dbReference type="Pfam" id="PF03918">
    <property type="entry name" value="CcmH"/>
    <property type="match status" value="1"/>
</dbReference>
<dbReference type="GO" id="GO:0046872">
    <property type="term" value="F:metal ion binding"/>
    <property type="evidence" value="ECO:0007669"/>
    <property type="project" value="UniProtKB-KW"/>
</dbReference>
<reference evidence="10" key="1">
    <citation type="submission" date="2017-09" db="EMBL/GenBank/DDBJ databases">
        <authorList>
            <person name="Palmer M."/>
            <person name="Steenkamp E.T."/>
            <person name="Coetzee M.P."/>
            <person name="Avontuur J.R."/>
            <person name="Van Zyl E."/>
            <person name="Chan W.-Y."/>
            <person name="Blom J."/>
            <person name="Venter S.N."/>
        </authorList>
    </citation>
    <scope>NUCLEOTIDE SEQUENCE [LARGE SCALE GENOMIC DNA]</scope>
    <source>
        <strain evidence="10">QC88-366</strain>
    </source>
</reference>
<evidence type="ECO:0000256" key="1">
    <source>
        <dbReference type="ARBA" id="ARBA00010342"/>
    </source>
</evidence>
<dbReference type="OrthoDB" id="9804975at2"/>
<dbReference type="PANTHER" id="PTHR47870">
    <property type="entry name" value="CYTOCHROME C-TYPE BIOGENESIS PROTEIN CCMH"/>
    <property type="match status" value="1"/>
</dbReference>
<dbReference type="EMBL" id="NWUO01000016">
    <property type="protein sequence ID" value="PNS10399.1"/>
    <property type="molecule type" value="Genomic_DNA"/>
</dbReference>
<feature type="chain" id="PRO_5014208009" description="Cytochrome c-type biogenesis protein" evidence="7">
    <location>
        <begin position="20"/>
        <end position="153"/>
    </location>
</feature>
<comment type="function">
    <text evidence="7">Possible subunit of a heme lyase.</text>
</comment>
<name>A0A2K1Q5T6_9GAMM</name>
<organism evidence="9 10">
    <name type="scientific">Mixta theicola</name>
    <dbReference type="NCBI Taxonomy" id="1458355"/>
    <lineage>
        <taxon>Bacteria</taxon>
        <taxon>Pseudomonadati</taxon>
        <taxon>Pseudomonadota</taxon>
        <taxon>Gammaproteobacteria</taxon>
        <taxon>Enterobacterales</taxon>
        <taxon>Erwiniaceae</taxon>
        <taxon>Mixta</taxon>
    </lineage>
</organism>